<dbReference type="AlphaFoldDB" id="A0A0M9A1S9"/>
<protein>
    <submittedName>
        <fullName evidence="7">Pachytene checkpoint protein 2 like protein</fullName>
    </submittedName>
</protein>
<dbReference type="SMART" id="SM00382">
    <property type="entry name" value="AAA"/>
    <property type="match status" value="1"/>
</dbReference>
<evidence type="ECO:0000256" key="3">
    <source>
        <dbReference type="ARBA" id="ARBA00022840"/>
    </source>
</evidence>
<feature type="domain" description="AAA+ ATPase" evidence="6">
    <location>
        <begin position="156"/>
        <end position="274"/>
    </location>
</feature>
<dbReference type="Pfam" id="PF23242">
    <property type="entry name" value="AAA_lid_TRIP13_C"/>
    <property type="match status" value="1"/>
</dbReference>
<gene>
    <name evidence="7" type="ORF">WN51_12749</name>
</gene>
<dbReference type="SUPFAM" id="SSF52540">
    <property type="entry name" value="P-loop containing nucleoside triphosphate hydrolases"/>
    <property type="match status" value="1"/>
</dbReference>
<dbReference type="Proteomes" id="UP000053105">
    <property type="component" value="Unassembled WGS sequence"/>
</dbReference>
<evidence type="ECO:0000256" key="1">
    <source>
        <dbReference type="ARBA" id="ARBA00007271"/>
    </source>
</evidence>
<accession>A0A0M9A1S9</accession>
<dbReference type="InterPro" id="IPR003960">
    <property type="entry name" value="ATPase_AAA_CS"/>
</dbReference>
<dbReference type="InterPro" id="IPR027417">
    <property type="entry name" value="P-loop_NTPase"/>
</dbReference>
<dbReference type="PANTHER" id="PTHR45991">
    <property type="entry name" value="PACHYTENE CHECKPOINT PROTEIN 2"/>
    <property type="match status" value="1"/>
</dbReference>
<dbReference type="InterPro" id="IPR058249">
    <property type="entry name" value="Pch2_C"/>
</dbReference>
<dbReference type="GO" id="GO:0005524">
    <property type="term" value="F:ATP binding"/>
    <property type="evidence" value="ECO:0007669"/>
    <property type="project" value="UniProtKB-KW"/>
</dbReference>
<dbReference type="Pfam" id="PF23563">
    <property type="entry name" value="TRIP13_N"/>
    <property type="match status" value="1"/>
</dbReference>
<dbReference type="GO" id="GO:0051598">
    <property type="term" value="P:meiotic recombination checkpoint signaling"/>
    <property type="evidence" value="ECO:0007669"/>
    <property type="project" value="TreeGrafter"/>
</dbReference>
<keyword evidence="8" id="KW-1185">Reference proteome</keyword>
<keyword evidence="2 5" id="KW-0547">Nucleotide-binding</keyword>
<dbReference type="EMBL" id="KQ435760">
    <property type="protein sequence ID" value="KOX75560.1"/>
    <property type="molecule type" value="Genomic_DNA"/>
</dbReference>
<name>A0A0M9A1S9_9HYME</name>
<dbReference type="GO" id="GO:0005634">
    <property type="term" value="C:nucleus"/>
    <property type="evidence" value="ECO:0007669"/>
    <property type="project" value="TreeGrafter"/>
</dbReference>
<dbReference type="STRING" id="166423.A0A0M9A1S9"/>
<dbReference type="InterPro" id="IPR044539">
    <property type="entry name" value="Pch2-like"/>
</dbReference>
<proteinExistence type="inferred from homology"/>
<evidence type="ECO:0000256" key="4">
    <source>
        <dbReference type="ARBA" id="ARBA00023254"/>
    </source>
</evidence>
<dbReference type="InterPro" id="IPR003959">
    <property type="entry name" value="ATPase_AAA_core"/>
</dbReference>
<evidence type="ECO:0000313" key="8">
    <source>
        <dbReference type="Proteomes" id="UP000053105"/>
    </source>
</evidence>
<dbReference type="GO" id="GO:0016887">
    <property type="term" value="F:ATP hydrolysis activity"/>
    <property type="evidence" value="ECO:0007669"/>
    <property type="project" value="InterPro"/>
</dbReference>
<dbReference type="InterPro" id="IPR003593">
    <property type="entry name" value="AAA+_ATPase"/>
</dbReference>
<evidence type="ECO:0000259" key="6">
    <source>
        <dbReference type="SMART" id="SM00382"/>
    </source>
</evidence>
<dbReference type="GO" id="GO:0005694">
    <property type="term" value="C:chromosome"/>
    <property type="evidence" value="ECO:0007669"/>
    <property type="project" value="TreeGrafter"/>
</dbReference>
<dbReference type="OrthoDB" id="10042665at2759"/>
<dbReference type="PANTHER" id="PTHR45991:SF1">
    <property type="entry name" value="PACHYTENE CHECKPOINT PROTEIN 2 HOMOLOG"/>
    <property type="match status" value="1"/>
</dbReference>
<dbReference type="Gene3D" id="3.40.50.300">
    <property type="entry name" value="P-loop containing nucleotide triphosphate hydrolases"/>
    <property type="match status" value="2"/>
</dbReference>
<sequence length="380" mass="43502">MEGPDILHVEICQKIDSMLPTEAIRDLVYAEINMLDNVALDTIMYGKDLSNSTLQTHVDSIICTCSHGKRDYMKIQGVTQKFHVYRLTTESAATETIKNEDEDIPASSHWMLPAQEFHHLWESLYFDSNIKENLLHFMETAMIFADHNIDTNIISWNKVILLYGPPGTGKTSLCKALAQKAIIRLGNRFAYENPQALVCILIDEVESLAHTRESCSNGAEPTDSIRVVNALLTQLDQIKQYPNILILTTSNLSQAIDLAFVDRADIKQYIGYPTYQAIYKIYTSCLKELMRVKLMEPEEIYDLSMLKKMGYEETPQSKYSLRLMELSQESMGLSGRVLRKMPFLAHAFHLRTKTCTLSRFLKAMHLAIEREKNNNTQEKF</sequence>
<keyword evidence="3 5" id="KW-0067">ATP-binding</keyword>
<comment type="similarity">
    <text evidence="1">Belongs to the AAA ATPase family. PCH2 subfamily.</text>
</comment>
<evidence type="ECO:0000313" key="7">
    <source>
        <dbReference type="EMBL" id="KOX75560.1"/>
    </source>
</evidence>
<evidence type="ECO:0000256" key="2">
    <source>
        <dbReference type="ARBA" id="ARBA00022741"/>
    </source>
</evidence>
<evidence type="ECO:0000256" key="5">
    <source>
        <dbReference type="RuleBase" id="RU003651"/>
    </source>
</evidence>
<keyword evidence="4" id="KW-0469">Meiosis</keyword>
<reference evidence="7 8" key="1">
    <citation type="submission" date="2015-07" db="EMBL/GenBank/DDBJ databases">
        <title>The genome of Melipona quadrifasciata.</title>
        <authorList>
            <person name="Pan H."/>
            <person name="Kapheim K."/>
        </authorList>
    </citation>
    <scope>NUCLEOTIDE SEQUENCE [LARGE SCALE GENOMIC DNA]</scope>
    <source>
        <strain evidence="7">0111107301</strain>
        <tissue evidence="7">Whole body</tissue>
    </source>
</reference>
<dbReference type="Pfam" id="PF00004">
    <property type="entry name" value="AAA"/>
    <property type="match status" value="2"/>
</dbReference>
<dbReference type="PROSITE" id="PS00674">
    <property type="entry name" value="AAA"/>
    <property type="match status" value="1"/>
</dbReference>
<dbReference type="GO" id="GO:0007131">
    <property type="term" value="P:reciprocal meiotic recombination"/>
    <property type="evidence" value="ECO:0007669"/>
    <property type="project" value="TreeGrafter"/>
</dbReference>
<organism evidence="7 8">
    <name type="scientific">Melipona quadrifasciata</name>
    <dbReference type="NCBI Taxonomy" id="166423"/>
    <lineage>
        <taxon>Eukaryota</taxon>
        <taxon>Metazoa</taxon>
        <taxon>Ecdysozoa</taxon>
        <taxon>Arthropoda</taxon>
        <taxon>Hexapoda</taxon>
        <taxon>Insecta</taxon>
        <taxon>Pterygota</taxon>
        <taxon>Neoptera</taxon>
        <taxon>Endopterygota</taxon>
        <taxon>Hymenoptera</taxon>
        <taxon>Apocrita</taxon>
        <taxon>Aculeata</taxon>
        <taxon>Apoidea</taxon>
        <taxon>Anthophila</taxon>
        <taxon>Apidae</taxon>
        <taxon>Melipona</taxon>
    </lineage>
</organism>